<name>A0A3N4R3I3_9ACTN</name>
<evidence type="ECO:0000313" key="2">
    <source>
        <dbReference type="EMBL" id="RPE27948.1"/>
    </source>
</evidence>
<dbReference type="Proteomes" id="UP000266906">
    <property type="component" value="Unassembled WGS sequence"/>
</dbReference>
<protein>
    <submittedName>
        <fullName evidence="2">Uncharacterized protein</fullName>
    </submittedName>
</protein>
<feature type="compositionally biased region" description="Polar residues" evidence="1">
    <location>
        <begin position="22"/>
        <end position="31"/>
    </location>
</feature>
<dbReference type="AlphaFoldDB" id="A0A3N4R3I3"/>
<evidence type="ECO:0000313" key="3">
    <source>
        <dbReference type="Proteomes" id="UP000266906"/>
    </source>
</evidence>
<dbReference type="EMBL" id="RKQG01000003">
    <property type="protein sequence ID" value="RPE27948.1"/>
    <property type="molecule type" value="Genomic_DNA"/>
</dbReference>
<proteinExistence type="predicted"/>
<organism evidence="2 3">
    <name type="scientific">Kitasatospora cineracea</name>
    <dbReference type="NCBI Taxonomy" id="88074"/>
    <lineage>
        <taxon>Bacteria</taxon>
        <taxon>Bacillati</taxon>
        <taxon>Actinomycetota</taxon>
        <taxon>Actinomycetes</taxon>
        <taxon>Kitasatosporales</taxon>
        <taxon>Streptomycetaceae</taxon>
        <taxon>Kitasatospora</taxon>
    </lineage>
</organism>
<accession>A0A3N4R3I3</accession>
<evidence type="ECO:0000256" key="1">
    <source>
        <dbReference type="SAM" id="MobiDB-lite"/>
    </source>
</evidence>
<gene>
    <name evidence="2" type="ORF">EDD38_7243</name>
</gene>
<sequence>MTHSSPTGIRRPGLGSGLTALLPTTESSEPATSAGHRAAAQLLLLREAAVAVPVLTAAAELLALLADHPDPVTREAAAATAARLHAATEQGDAGR</sequence>
<reference evidence="2 3" key="1">
    <citation type="submission" date="2018-11" db="EMBL/GenBank/DDBJ databases">
        <title>Sequencing the genomes of 1000 actinobacteria strains.</title>
        <authorList>
            <person name="Klenk H.-P."/>
        </authorList>
    </citation>
    <scope>NUCLEOTIDE SEQUENCE [LARGE SCALE GENOMIC DNA]</scope>
    <source>
        <strain evidence="2 3">DSM 44781</strain>
    </source>
</reference>
<feature type="region of interest" description="Disordered" evidence="1">
    <location>
        <begin position="1"/>
        <end position="35"/>
    </location>
</feature>
<dbReference type="RefSeq" id="WP_123821450.1">
    <property type="nucleotide sequence ID" value="NZ_JBEYIY010000102.1"/>
</dbReference>
<comment type="caution">
    <text evidence="2">The sequence shown here is derived from an EMBL/GenBank/DDBJ whole genome shotgun (WGS) entry which is preliminary data.</text>
</comment>
<keyword evidence="3" id="KW-1185">Reference proteome</keyword>